<keyword evidence="2" id="KW-1185">Reference proteome</keyword>
<accession>A0A101PVT3</accession>
<comment type="caution">
    <text evidence="1">The sequence shown here is derived from an EMBL/GenBank/DDBJ whole genome shotgun (WGS) entry which is preliminary data.</text>
</comment>
<protein>
    <submittedName>
        <fullName evidence="1">Uncharacterized protein</fullName>
    </submittedName>
</protein>
<gene>
    <name evidence="1" type="ORF">AQJ11_32900</name>
</gene>
<reference evidence="1 2" key="1">
    <citation type="submission" date="2015-10" db="EMBL/GenBank/DDBJ databases">
        <title>Draft genome sequence of Streptomyces corchorusii DSM 40340, type strain for the species Streptomyces corchorusii.</title>
        <authorList>
            <person name="Ruckert C."/>
            <person name="Winkler A."/>
            <person name="Kalinowski J."/>
            <person name="Kampfer P."/>
            <person name="Glaeser S."/>
        </authorList>
    </citation>
    <scope>NUCLEOTIDE SEQUENCE [LARGE SCALE GENOMIC DNA]</scope>
    <source>
        <strain evidence="1 2">DSM 40340</strain>
    </source>
</reference>
<organism evidence="1 2">
    <name type="scientific">Streptomyces corchorusii</name>
    <name type="common">Streptomyces chibaensis</name>
    <dbReference type="NCBI Taxonomy" id="1903"/>
    <lineage>
        <taxon>Bacteria</taxon>
        <taxon>Bacillati</taxon>
        <taxon>Actinomycetota</taxon>
        <taxon>Actinomycetes</taxon>
        <taxon>Kitasatosporales</taxon>
        <taxon>Streptomycetaceae</taxon>
        <taxon>Streptomyces</taxon>
    </lineage>
</organism>
<dbReference type="AlphaFoldDB" id="A0A101PVT3"/>
<evidence type="ECO:0000313" key="1">
    <source>
        <dbReference type="EMBL" id="KUN18607.1"/>
    </source>
</evidence>
<proteinExistence type="predicted"/>
<dbReference type="Proteomes" id="UP000053398">
    <property type="component" value="Unassembled WGS sequence"/>
</dbReference>
<name>A0A101PVT3_STRCK</name>
<dbReference type="EMBL" id="LMWP01000042">
    <property type="protein sequence ID" value="KUN18607.1"/>
    <property type="molecule type" value="Genomic_DNA"/>
</dbReference>
<evidence type="ECO:0000313" key="2">
    <source>
        <dbReference type="Proteomes" id="UP000053398"/>
    </source>
</evidence>
<dbReference type="RefSeq" id="WP_059265606.1">
    <property type="nucleotide sequence ID" value="NZ_KQ948365.1"/>
</dbReference>
<sequence length="86" mass="9539">MMRLMRVHGADLLDGFETAVEARVNWVSEHRDKIDLAIKQGIGASALDLMIQETAATASQLDTVRENLKRLIQERYPMGSPDGQTG</sequence>